<dbReference type="GO" id="GO:0042545">
    <property type="term" value="P:cell wall modification"/>
    <property type="evidence" value="ECO:0007669"/>
    <property type="project" value="InterPro"/>
</dbReference>
<sequence length="205" mass="22548">MCFKKAKIDVAGADIQCHREPRVSKATLDPALDAVEAGAKVIKIGKTSGEFETITEASNGIPSQNTKRAIISLGLGEYQEKVKIERTKPFFFRFYDAPSEMSMIVFGDTTDEYGMVDSATLIVESDHFVAANIIVMNSMRRPNGKIKGAQAMAARISRDKLAMRWEGSLLGAWMPNPTVIFAFRDLGSAVAPEGWSENFKPEHAK</sequence>
<dbReference type="SUPFAM" id="SSF51126">
    <property type="entry name" value="Pectin lyase-like"/>
    <property type="match status" value="1"/>
</dbReference>
<keyword evidence="5" id="KW-0134">Cell wall</keyword>
<keyword evidence="7" id="KW-0063">Aspartyl esterase</keyword>
<gene>
    <name evidence="9" type="ORF">HS088_TW03G00474</name>
</gene>
<accession>A0A7J7DUU2</accession>
<feature type="domain" description="Pectinesterase catalytic" evidence="8">
    <location>
        <begin position="46"/>
        <end position="161"/>
    </location>
</feature>
<dbReference type="AlphaFoldDB" id="A0A7J7DUU2"/>
<evidence type="ECO:0000313" key="9">
    <source>
        <dbReference type="EMBL" id="KAF5750142.1"/>
    </source>
</evidence>
<keyword evidence="5" id="KW-0964">Secreted</keyword>
<dbReference type="GO" id="GO:0030599">
    <property type="term" value="F:pectinesterase activity"/>
    <property type="evidence" value="ECO:0007669"/>
    <property type="project" value="UniProtKB-EC"/>
</dbReference>
<dbReference type="Pfam" id="PF01095">
    <property type="entry name" value="Pectinesterase"/>
    <property type="match status" value="1"/>
</dbReference>
<dbReference type="GO" id="GO:0045490">
    <property type="term" value="P:pectin catabolic process"/>
    <property type="evidence" value="ECO:0007669"/>
    <property type="project" value="UniProtKB-UniPathway"/>
</dbReference>
<proteinExistence type="inferred from homology"/>
<comment type="pathway">
    <text evidence="2">Glycan metabolism; pectin degradation; 2-dehydro-3-deoxy-D-gluconate from pectin: step 1/5.</text>
</comment>
<protein>
    <recommendedName>
        <fullName evidence="4">pectinesterase</fullName>
        <ecNumber evidence="4">3.1.1.11</ecNumber>
    </recommendedName>
</protein>
<dbReference type="InterPro" id="IPR000070">
    <property type="entry name" value="Pectinesterase_cat"/>
</dbReference>
<dbReference type="Gene3D" id="2.160.20.10">
    <property type="entry name" value="Single-stranded right-handed beta-helix, Pectin lyase-like"/>
    <property type="match status" value="1"/>
</dbReference>
<evidence type="ECO:0000259" key="8">
    <source>
        <dbReference type="Pfam" id="PF01095"/>
    </source>
</evidence>
<reference evidence="9 10" key="1">
    <citation type="journal article" date="2020" name="Nat. Commun.">
        <title>Genome of Tripterygium wilfordii and identification of cytochrome P450 involved in triptolide biosynthesis.</title>
        <authorList>
            <person name="Tu L."/>
            <person name="Su P."/>
            <person name="Zhang Z."/>
            <person name="Gao L."/>
            <person name="Wang J."/>
            <person name="Hu T."/>
            <person name="Zhou J."/>
            <person name="Zhang Y."/>
            <person name="Zhao Y."/>
            <person name="Liu Y."/>
            <person name="Song Y."/>
            <person name="Tong Y."/>
            <person name="Lu Y."/>
            <person name="Yang J."/>
            <person name="Xu C."/>
            <person name="Jia M."/>
            <person name="Peters R.J."/>
            <person name="Huang L."/>
            <person name="Gao W."/>
        </authorList>
    </citation>
    <scope>NUCLEOTIDE SEQUENCE [LARGE SCALE GENOMIC DNA]</scope>
    <source>
        <strain evidence="10">cv. XIE 37</strain>
        <tissue evidence="9">Leaf</tissue>
    </source>
</reference>
<dbReference type="Proteomes" id="UP000593562">
    <property type="component" value="Unassembled WGS sequence"/>
</dbReference>
<keyword evidence="6" id="KW-0378">Hydrolase</keyword>
<comment type="caution">
    <text evidence="9">The sequence shown here is derived from an EMBL/GenBank/DDBJ whole genome shotgun (WGS) entry which is preliminary data.</text>
</comment>
<comment type="subcellular location">
    <subcellularLocation>
        <location evidence="1">Secreted</location>
        <location evidence="1">Cell wall</location>
    </subcellularLocation>
</comment>
<keyword evidence="10" id="KW-1185">Reference proteome</keyword>
<evidence type="ECO:0000256" key="6">
    <source>
        <dbReference type="ARBA" id="ARBA00022801"/>
    </source>
</evidence>
<evidence type="ECO:0000256" key="5">
    <source>
        <dbReference type="ARBA" id="ARBA00022512"/>
    </source>
</evidence>
<name>A0A7J7DUU2_TRIWF</name>
<evidence type="ECO:0000256" key="2">
    <source>
        <dbReference type="ARBA" id="ARBA00005184"/>
    </source>
</evidence>
<dbReference type="EMBL" id="JAAARO010000003">
    <property type="protein sequence ID" value="KAF5750142.1"/>
    <property type="molecule type" value="Genomic_DNA"/>
</dbReference>
<organism evidence="9 10">
    <name type="scientific">Tripterygium wilfordii</name>
    <name type="common">Thunder God vine</name>
    <dbReference type="NCBI Taxonomy" id="458696"/>
    <lineage>
        <taxon>Eukaryota</taxon>
        <taxon>Viridiplantae</taxon>
        <taxon>Streptophyta</taxon>
        <taxon>Embryophyta</taxon>
        <taxon>Tracheophyta</taxon>
        <taxon>Spermatophyta</taxon>
        <taxon>Magnoliopsida</taxon>
        <taxon>eudicotyledons</taxon>
        <taxon>Gunneridae</taxon>
        <taxon>Pentapetalae</taxon>
        <taxon>rosids</taxon>
        <taxon>fabids</taxon>
        <taxon>Celastrales</taxon>
        <taxon>Celastraceae</taxon>
        <taxon>Tripterygium</taxon>
    </lineage>
</organism>
<dbReference type="UniPathway" id="UPA00545">
    <property type="reaction ID" value="UER00823"/>
</dbReference>
<comment type="similarity">
    <text evidence="3">Belongs to the pectinesterase family.</text>
</comment>
<dbReference type="PANTHER" id="PTHR31321:SF87">
    <property type="entry name" value="PECTINESTERASE 63-RELATED"/>
    <property type="match status" value="1"/>
</dbReference>
<evidence type="ECO:0000313" key="10">
    <source>
        <dbReference type="Proteomes" id="UP000593562"/>
    </source>
</evidence>
<dbReference type="InterPro" id="IPR012334">
    <property type="entry name" value="Pectin_lyas_fold"/>
</dbReference>
<dbReference type="PANTHER" id="PTHR31321">
    <property type="entry name" value="ACYL-COA THIOESTER HYDROLASE YBHC-RELATED"/>
    <property type="match status" value="1"/>
</dbReference>
<evidence type="ECO:0000256" key="7">
    <source>
        <dbReference type="ARBA" id="ARBA00023085"/>
    </source>
</evidence>
<evidence type="ECO:0000256" key="4">
    <source>
        <dbReference type="ARBA" id="ARBA00013229"/>
    </source>
</evidence>
<evidence type="ECO:0000256" key="3">
    <source>
        <dbReference type="ARBA" id="ARBA00008891"/>
    </source>
</evidence>
<dbReference type="InParanoid" id="A0A7J7DUU2"/>
<dbReference type="InterPro" id="IPR011050">
    <property type="entry name" value="Pectin_lyase_fold/virulence"/>
</dbReference>
<evidence type="ECO:0000256" key="1">
    <source>
        <dbReference type="ARBA" id="ARBA00004191"/>
    </source>
</evidence>
<dbReference type="EC" id="3.1.1.11" evidence="4"/>